<evidence type="ECO:0000256" key="4">
    <source>
        <dbReference type="ARBA" id="ARBA00022519"/>
    </source>
</evidence>
<dbReference type="PANTHER" id="PTHR30574">
    <property type="entry name" value="INNER MEMBRANE PROTEIN YEDE"/>
    <property type="match status" value="1"/>
</dbReference>
<feature type="transmembrane region" description="Helical" evidence="9">
    <location>
        <begin position="72"/>
        <end position="96"/>
    </location>
</feature>
<dbReference type="EMBL" id="PEZF01000152">
    <property type="protein sequence ID" value="PIS16329.1"/>
    <property type="molecule type" value="Genomic_DNA"/>
</dbReference>
<feature type="transmembrane region" description="Helical" evidence="9">
    <location>
        <begin position="6"/>
        <end position="23"/>
    </location>
</feature>
<feature type="transmembrane region" description="Helical" evidence="9">
    <location>
        <begin position="195"/>
        <end position="218"/>
    </location>
</feature>
<gene>
    <name evidence="10" type="ORF">COT61_04470</name>
</gene>
<evidence type="ECO:0000256" key="2">
    <source>
        <dbReference type="ARBA" id="ARBA00022448"/>
    </source>
</evidence>
<protein>
    <submittedName>
        <fullName evidence="10">Uncharacterized protein</fullName>
    </submittedName>
</protein>
<keyword evidence="2" id="KW-0813">Transport</keyword>
<feature type="transmembrane region" description="Helical" evidence="9">
    <location>
        <begin position="153"/>
        <end position="175"/>
    </location>
</feature>
<comment type="similarity">
    <text evidence="8">Belongs to the TsuA/YedE (TC 9.B.102) family.</text>
</comment>
<feature type="transmembrane region" description="Helical" evidence="9">
    <location>
        <begin position="314"/>
        <end position="338"/>
    </location>
</feature>
<evidence type="ECO:0000256" key="8">
    <source>
        <dbReference type="ARBA" id="ARBA00035655"/>
    </source>
</evidence>
<feature type="transmembrane region" description="Helical" evidence="9">
    <location>
        <begin position="284"/>
        <end position="308"/>
    </location>
</feature>
<evidence type="ECO:0000256" key="1">
    <source>
        <dbReference type="ARBA" id="ARBA00004429"/>
    </source>
</evidence>
<dbReference type="InterPro" id="IPR007272">
    <property type="entry name" value="Sulf_transp_TsuA/YedE"/>
</dbReference>
<comment type="caution">
    <text evidence="10">The sequence shown here is derived from an EMBL/GenBank/DDBJ whole genome shotgun (WGS) entry which is preliminary data.</text>
</comment>
<dbReference type="Proteomes" id="UP000229080">
    <property type="component" value="Unassembled WGS sequence"/>
</dbReference>
<feature type="transmembrane region" description="Helical" evidence="9">
    <location>
        <begin position="254"/>
        <end position="272"/>
    </location>
</feature>
<evidence type="ECO:0000313" key="11">
    <source>
        <dbReference type="Proteomes" id="UP000229080"/>
    </source>
</evidence>
<dbReference type="Pfam" id="PF04143">
    <property type="entry name" value="Sulf_transp"/>
    <property type="match status" value="1"/>
</dbReference>
<evidence type="ECO:0000256" key="9">
    <source>
        <dbReference type="SAM" id="Phobius"/>
    </source>
</evidence>
<name>A0A2H0WWN5_9BACT</name>
<keyword evidence="6 9" id="KW-1133">Transmembrane helix</keyword>
<evidence type="ECO:0000256" key="5">
    <source>
        <dbReference type="ARBA" id="ARBA00022692"/>
    </source>
</evidence>
<proteinExistence type="inferred from homology"/>
<feature type="transmembrane region" description="Helical" evidence="9">
    <location>
        <begin position="44"/>
        <end position="66"/>
    </location>
</feature>
<dbReference type="AlphaFoldDB" id="A0A2H0WWN5"/>
<keyword evidence="4" id="KW-0997">Cell inner membrane</keyword>
<comment type="subcellular location">
    <subcellularLocation>
        <location evidence="1">Cell inner membrane</location>
        <topology evidence="1">Multi-pass membrane protein</topology>
    </subcellularLocation>
</comment>
<accession>A0A2H0WWN5</accession>
<evidence type="ECO:0000313" key="10">
    <source>
        <dbReference type="EMBL" id="PIS16329.1"/>
    </source>
</evidence>
<keyword evidence="7 9" id="KW-0472">Membrane</keyword>
<feature type="transmembrane region" description="Helical" evidence="9">
    <location>
        <begin position="108"/>
        <end position="128"/>
    </location>
</feature>
<organism evidence="10 11">
    <name type="scientific">Candidatus Portnoybacteria bacterium CG09_land_8_20_14_0_10_44_13</name>
    <dbReference type="NCBI Taxonomy" id="1974811"/>
    <lineage>
        <taxon>Bacteria</taxon>
        <taxon>Candidatus Portnoyibacteriota</taxon>
    </lineage>
</organism>
<keyword evidence="5 9" id="KW-0812">Transmembrane</keyword>
<reference evidence="11" key="1">
    <citation type="submission" date="2017-09" db="EMBL/GenBank/DDBJ databases">
        <title>Depth-based differentiation of microbial function through sediment-hosted aquifers and enrichment of novel symbionts in the deep terrestrial subsurface.</title>
        <authorList>
            <person name="Probst A.J."/>
            <person name="Ladd B."/>
            <person name="Jarett J.K."/>
            <person name="Geller-Mcgrath D.E."/>
            <person name="Sieber C.M.K."/>
            <person name="Emerson J.B."/>
            <person name="Anantharaman K."/>
            <person name="Thomas B.C."/>
            <person name="Malmstrom R."/>
            <person name="Stieglmeier M."/>
            <person name="Klingl A."/>
            <person name="Woyke T."/>
            <person name="Ryan C.M."/>
            <person name="Banfield J.F."/>
        </authorList>
    </citation>
    <scope>NUCLEOTIDE SEQUENCE [LARGE SCALE GENOMIC DNA]</scope>
</reference>
<dbReference type="PANTHER" id="PTHR30574:SF1">
    <property type="entry name" value="SULPHUR TRANSPORT DOMAIN-CONTAINING PROTEIN"/>
    <property type="match status" value="1"/>
</dbReference>
<evidence type="ECO:0000256" key="7">
    <source>
        <dbReference type="ARBA" id="ARBA00023136"/>
    </source>
</evidence>
<evidence type="ECO:0000256" key="3">
    <source>
        <dbReference type="ARBA" id="ARBA00022475"/>
    </source>
</evidence>
<keyword evidence="3" id="KW-1003">Cell membrane</keyword>
<dbReference type="GO" id="GO:0005886">
    <property type="term" value="C:plasma membrane"/>
    <property type="evidence" value="ECO:0007669"/>
    <property type="project" value="UniProtKB-SubCell"/>
</dbReference>
<sequence length="348" mass="37329">MEGFLIIGFVVGLLLGFVLRRGFFCMYNGFANMLISKDYRVIRAVIWAFLLTMIGFHILSALGLATMAPKPFFWAASIIGAIIFAIGMVLSGSCIVGAPLRAASGLMGYWLTLLGMGIGGWLVIWGPWAAFVKETLQAATKVTINGKAPTLDALFGINSWIVVGILTLISIWLLIKLRDKGTSVQEKGNSFWAKFFKIVWAPAAIGIGLAAAEMIALVSGKSPAGLGGFIKGWGFYFKSLFTGQLPFGWDVTEVTGILVGVFLAAVIAKEFRIIWPKPRQIPRLFLGGFFMGIGAVIAAGGCNVAHIISHMPQLSVGSFVSGLTIILTTAGLIHLIFVRKQKPVSPAD</sequence>
<evidence type="ECO:0000256" key="6">
    <source>
        <dbReference type="ARBA" id="ARBA00022989"/>
    </source>
</evidence>